<gene>
    <name evidence="11" type="ORF">FX988_03788</name>
</gene>
<feature type="domain" description="Ancillary SecYEG translocon subunit/Cell division coordinator CpoB TPR" evidence="10">
    <location>
        <begin position="15"/>
        <end position="202"/>
    </location>
</feature>
<comment type="similarity">
    <text evidence="7">Belongs to the YfgM family.</text>
</comment>
<evidence type="ECO:0000313" key="11">
    <source>
        <dbReference type="EMBL" id="QHJ13523.1"/>
    </source>
</evidence>
<dbReference type="KEGG" id="pmes:FX988_03788"/>
<dbReference type="InterPro" id="IPR026039">
    <property type="entry name" value="YfgM"/>
</dbReference>
<sequence>MEHYETEEQQVEAIKRFWKENGTAIIVGAVLGLGGLWGWRYYNDEQIAAKEQASAAFESQTAALLAEDANFGQAKQYINENSDTGYALLMAFQLAQQAIDRKDLGEAEKQLEFAAANSQNEAVNALANLRLARVQLALEKPEKALASVENITAAAFSAQQQEIKGDIYVKQEMFDKARSAYSAAVAANSANTVVKMKLDNLALAANG</sequence>
<comment type="subcellular location">
    <subcellularLocation>
        <location evidence="1">Cell membrane</location>
        <topology evidence="1">Single-pass type II membrane protein</topology>
    </subcellularLocation>
</comment>
<dbReference type="Pfam" id="PF09976">
    <property type="entry name" value="TPR_21"/>
    <property type="match status" value="1"/>
</dbReference>
<keyword evidence="2" id="KW-1003">Cell membrane</keyword>
<dbReference type="EMBL" id="CP047656">
    <property type="protein sequence ID" value="QHJ13523.1"/>
    <property type="molecule type" value="Genomic_DNA"/>
</dbReference>
<evidence type="ECO:0000256" key="2">
    <source>
        <dbReference type="ARBA" id="ARBA00022475"/>
    </source>
</evidence>
<evidence type="ECO:0000256" key="1">
    <source>
        <dbReference type="ARBA" id="ARBA00004401"/>
    </source>
</evidence>
<keyword evidence="3 9" id="KW-0812">Transmembrane</keyword>
<organism evidence="11 12">
    <name type="scientific">Paraglaciecola mesophila</name>
    <dbReference type="NCBI Taxonomy" id="197222"/>
    <lineage>
        <taxon>Bacteria</taxon>
        <taxon>Pseudomonadati</taxon>
        <taxon>Pseudomonadota</taxon>
        <taxon>Gammaproteobacteria</taxon>
        <taxon>Alteromonadales</taxon>
        <taxon>Alteromonadaceae</taxon>
        <taxon>Paraglaciecola</taxon>
    </lineage>
</organism>
<dbReference type="AlphaFoldDB" id="A0A857JNU1"/>
<keyword evidence="12" id="KW-1185">Reference proteome</keyword>
<accession>A0A857JNU1</accession>
<dbReference type="Gene3D" id="1.25.40.10">
    <property type="entry name" value="Tetratricopeptide repeat domain"/>
    <property type="match status" value="1"/>
</dbReference>
<dbReference type="RefSeq" id="WP_160181611.1">
    <property type="nucleotide sequence ID" value="NZ_CP047656.1"/>
</dbReference>
<evidence type="ECO:0000256" key="6">
    <source>
        <dbReference type="ARBA" id="ARBA00023186"/>
    </source>
</evidence>
<dbReference type="GO" id="GO:0044877">
    <property type="term" value="F:protein-containing complex binding"/>
    <property type="evidence" value="ECO:0007669"/>
    <property type="project" value="InterPro"/>
</dbReference>
<dbReference type="PANTHER" id="PTHR38035">
    <property type="entry name" value="UPF0070 PROTEIN YFGM"/>
    <property type="match status" value="1"/>
</dbReference>
<dbReference type="SUPFAM" id="SSF48452">
    <property type="entry name" value="TPR-like"/>
    <property type="match status" value="1"/>
</dbReference>
<proteinExistence type="inferred from homology"/>
<evidence type="ECO:0000256" key="7">
    <source>
        <dbReference type="ARBA" id="ARBA00024197"/>
    </source>
</evidence>
<evidence type="ECO:0000313" key="12">
    <source>
        <dbReference type="Proteomes" id="UP000464524"/>
    </source>
</evidence>
<keyword evidence="5 9" id="KW-0472">Membrane</keyword>
<dbReference type="PANTHER" id="PTHR38035:SF1">
    <property type="entry name" value="ANCILLARY SECYEG TRANSLOCON SUBUNIT"/>
    <property type="match status" value="1"/>
</dbReference>
<feature type="transmembrane region" description="Helical" evidence="9">
    <location>
        <begin position="21"/>
        <end position="42"/>
    </location>
</feature>
<dbReference type="PIRSF" id="PIRSF006170">
    <property type="entry name" value="YfgM"/>
    <property type="match status" value="1"/>
</dbReference>
<evidence type="ECO:0000256" key="4">
    <source>
        <dbReference type="ARBA" id="ARBA00022989"/>
    </source>
</evidence>
<protein>
    <recommendedName>
        <fullName evidence="8">Ancillary SecYEG translocon subunit</fullName>
    </recommendedName>
</protein>
<evidence type="ECO:0000256" key="3">
    <source>
        <dbReference type="ARBA" id="ARBA00022692"/>
    </source>
</evidence>
<dbReference type="InterPro" id="IPR011990">
    <property type="entry name" value="TPR-like_helical_dom_sf"/>
</dbReference>
<dbReference type="OrthoDB" id="9789675at2"/>
<dbReference type="GO" id="GO:0005886">
    <property type="term" value="C:plasma membrane"/>
    <property type="evidence" value="ECO:0007669"/>
    <property type="project" value="UniProtKB-SubCell"/>
</dbReference>
<evidence type="ECO:0000256" key="8">
    <source>
        <dbReference type="ARBA" id="ARBA00024235"/>
    </source>
</evidence>
<evidence type="ECO:0000256" key="5">
    <source>
        <dbReference type="ARBA" id="ARBA00023136"/>
    </source>
</evidence>
<keyword evidence="4 9" id="KW-1133">Transmembrane helix</keyword>
<name>A0A857JNU1_9ALTE</name>
<reference evidence="11 12" key="1">
    <citation type="submission" date="2019-12" db="EMBL/GenBank/DDBJ databases">
        <title>Genome sequencing and assembly of endphytes of Porphyra tenera.</title>
        <authorList>
            <person name="Park J.M."/>
            <person name="Shin R."/>
            <person name="Jo S.H."/>
        </authorList>
    </citation>
    <scope>NUCLEOTIDE SEQUENCE [LARGE SCALE GENOMIC DNA]</scope>
    <source>
        <strain evidence="11 12">GPM4</strain>
    </source>
</reference>
<dbReference type="Proteomes" id="UP000464524">
    <property type="component" value="Chromosome"/>
</dbReference>
<evidence type="ECO:0000259" key="10">
    <source>
        <dbReference type="Pfam" id="PF09976"/>
    </source>
</evidence>
<keyword evidence="6" id="KW-0143">Chaperone</keyword>
<dbReference type="InterPro" id="IPR018704">
    <property type="entry name" value="SecYEG/CpoB_TPR"/>
</dbReference>
<evidence type="ECO:0000256" key="9">
    <source>
        <dbReference type="SAM" id="Phobius"/>
    </source>
</evidence>